<reference evidence="4" key="1">
    <citation type="journal article" date="2013" name="Nat. Genet.">
        <title>The Capsella rubella genome and the genomic consequences of rapid mating system evolution.</title>
        <authorList>
            <person name="Slotte T."/>
            <person name="Hazzouri K.M."/>
            <person name="Agren J.A."/>
            <person name="Koenig D."/>
            <person name="Maumus F."/>
            <person name="Guo Y.L."/>
            <person name="Steige K."/>
            <person name="Platts A.E."/>
            <person name="Escobar J.S."/>
            <person name="Newman L.K."/>
            <person name="Wang W."/>
            <person name="Mandakova T."/>
            <person name="Vello E."/>
            <person name="Smith L.M."/>
            <person name="Henz S.R."/>
            <person name="Steffen J."/>
            <person name="Takuno S."/>
            <person name="Brandvain Y."/>
            <person name="Coop G."/>
            <person name="Andolfatto P."/>
            <person name="Hu T.T."/>
            <person name="Blanchette M."/>
            <person name="Clark R.M."/>
            <person name="Quesneville H."/>
            <person name="Nordborg M."/>
            <person name="Gaut B.S."/>
            <person name="Lysak M.A."/>
            <person name="Jenkins J."/>
            <person name="Grimwood J."/>
            <person name="Chapman J."/>
            <person name="Prochnik S."/>
            <person name="Shu S."/>
            <person name="Rokhsar D."/>
            <person name="Schmutz J."/>
            <person name="Weigel D."/>
            <person name="Wright S.I."/>
        </authorList>
    </citation>
    <scope>NUCLEOTIDE SEQUENCE [LARGE SCALE GENOMIC DNA]</scope>
    <source>
        <strain evidence="4">cv. Monte Gargano</strain>
    </source>
</reference>
<dbReference type="Proteomes" id="UP000029121">
    <property type="component" value="Unassembled WGS sequence"/>
</dbReference>
<accession>R0ETB0</accession>
<feature type="signal peptide" evidence="2">
    <location>
        <begin position="1"/>
        <end position="34"/>
    </location>
</feature>
<dbReference type="AlphaFoldDB" id="R0ETB0"/>
<evidence type="ECO:0000256" key="1">
    <source>
        <dbReference type="SAM" id="MobiDB-lite"/>
    </source>
</evidence>
<dbReference type="EMBL" id="KB870817">
    <property type="protein sequence ID" value="EOA12302.1"/>
    <property type="molecule type" value="Genomic_DNA"/>
</dbReference>
<feature type="compositionally biased region" description="Polar residues" evidence="1">
    <location>
        <begin position="192"/>
        <end position="203"/>
    </location>
</feature>
<name>R0ETB0_9BRAS</name>
<feature type="region of interest" description="Disordered" evidence="1">
    <location>
        <begin position="175"/>
        <end position="203"/>
    </location>
</feature>
<evidence type="ECO:0000256" key="2">
    <source>
        <dbReference type="SAM" id="SignalP"/>
    </source>
</evidence>
<evidence type="ECO:0000313" key="4">
    <source>
        <dbReference type="Proteomes" id="UP000029121"/>
    </source>
</evidence>
<protein>
    <submittedName>
        <fullName evidence="3">Uncharacterized protein</fullName>
    </submittedName>
</protein>
<keyword evidence="4" id="KW-1185">Reference proteome</keyword>
<sequence length="203" mass="23536">MQGKTMMSIDTVQWRVFVCLFIMSISLLPPQHFSETTKSFTPSVYLIPGKNKTHREIKAQLRMALVVRLAQGEWRRNEQGEYEHVADLQGYCLAVRIRERDDLKTVTASVKARLQLREEDKVELTYQWPKWMMGPEWNRADPIDIQSDEDMTLFMAIRADVEELYLRVKVVRSTSSGNDSTMSRPQAPYNPTGRTSAEISDIY</sequence>
<feature type="chain" id="PRO_5004349152" evidence="2">
    <location>
        <begin position="35"/>
        <end position="203"/>
    </location>
</feature>
<evidence type="ECO:0000313" key="3">
    <source>
        <dbReference type="EMBL" id="EOA12302.1"/>
    </source>
</evidence>
<proteinExistence type="predicted"/>
<gene>
    <name evidence="3" type="ORF">CARUB_v10007948mg</name>
</gene>
<organism evidence="3 4">
    <name type="scientific">Capsella rubella</name>
    <dbReference type="NCBI Taxonomy" id="81985"/>
    <lineage>
        <taxon>Eukaryota</taxon>
        <taxon>Viridiplantae</taxon>
        <taxon>Streptophyta</taxon>
        <taxon>Embryophyta</taxon>
        <taxon>Tracheophyta</taxon>
        <taxon>Spermatophyta</taxon>
        <taxon>Magnoliopsida</taxon>
        <taxon>eudicotyledons</taxon>
        <taxon>Gunneridae</taxon>
        <taxon>Pentapetalae</taxon>
        <taxon>rosids</taxon>
        <taxon>malvids</taxon>
        <taxon>Brassicales</taxon>
        <taxon>Brassicaceae</taxon>
        <taxon>Camelineae</taxon>
        <taxon>Capsella</taxon>
    </lineage>
</organism>
<feature type="compositionally biased region" description="Polar residues" evidence="1">
    <location>
        <begin position="175"/>
        <end position="184"/>
    </location>
</feature>
<keyword evidence="2" id="KW-0732">Signal</keyword>